<gene>
    <name evidence="3" type="ORF">SAMN05192569_100525</name>
</gene>
<dbReference type="OrthoDB" id="1524661at2"/>
<evidence type="ECO:0000256" key="1">
    <source>
        <dbReference type="ARBA" id="ARBA00022801"/>
    </source>
</evidence>
<reference evidence="4" key="1">
    <citation type="submission" date="2016-10" db="EMBL/GenBank/DDBJ databases">
        <authorList>
            <person name="Varghese N."/>
            <person name="Submissions S."/>
        </authorList>
    </citation>
    <scope>NUCLEOTIDE SEQUENCE [LARGE SCALE GENOMIC DNA]</scope>
    <source>
        <strain evidence="4">M1</strain>
    </source>
</reference>
<dbReference type="InterPro" id="IPR050580">
    <property type="entry name" value="2H_phosphoesterase_YjcG-like"/>
</dbReference>
<evidence type="ECO:0000313" key="4">
    <source>
        <dbReference type="Proteomes" id="UP000198650"/>
    </source>
</evidence>
<dbReference type="HAMAP" id="MF_01444">
    <property type="entry name" value="2H_phosphoesterase_YjcG"/>
    <property type="match status" value="1"/>
</dbReference>
<dbReference type="AlphaFoldDB" id="A0A1I0STV1"/>
<dbReference type="Proteomes" id="UP000198650">
    <property type="component" value="Unassembled WGS sequence"/>
</dbReference>
<dbReference type="EC" id="3.1.-.-" evidence="2"/>
<protein>
    <recommendedName>
        <fullName evidence="2">Putative phosphoesterase SAMN05192569_100525</fullName>
        <ecNumber evidence="2">3.1.-.-</ecNumber>
    </recommendedName>
</protein>
<dbReference type="SUPFAM" id="SSF55144">
    <property type="entry name" value="LigT-like"/>
    <property type="match status" value="1"/>
</dbReference>
<dbReference type="Pfam" id="PF13563">
    <property type="entry name" value="2_5_RNA_ligase2"/>
    <property type="match status" value="1"/>
</dbReference>
<name>A0A1I0STV1_9BACL</name>
<feature type="active site" description="Proton donor" evidence="2">
    <location>
        <position position="34"/>
    </location>
</feature>
<proteinExistence type="inferred from homology"/>
<sequence length="173" mass="20296">MKYGIALFPSKRIQDFANSYRKRYDSHYALIPPHLTLKKPFEADDKQIQEMVKELHKIAAETDVIPLKVTKFSSFYPASNVIYLKVEPNETLQRLHERLHSGIFTGNPEYVFVPHITIGRDLPNAEYADVYGQLRMQHVHFEETVDRFHLLYQLENGSWTVYETFHLGGKEQK</sequence>
<dbReference type="Gene3D" id="3.90.1140.10">
    <property type="entry name" value="Cyclic phosphodiesterase"/>
    <property type="match status" value="1"/>
</dbReference>
<keyword evidence="4" id="KW-1185">Reference proteome</keyword>
<dbReference type="GO" id="GO:0016788">
    <property type="term" value="F:hydrolase activity, acting on ester bonds"/>
    <property type="evidence" value="ECO:0007669"/>
    <property type="project" value="UniProtKB-UniRule"/>
</dbReference>
<evidence type="ECO:0000313" key="3">
    <source>
        <dbReference type="EMBL" id="SFA42932.1"/>
    </source>
</evidence>
<keyword evidence="3" id="KW-0436">Ligase</keyword>
<dbReference type="RefSeq" id="WP_090948216.1">
    <property type="nucleotide sequence ID" value="NZ_FOJS01000005.1"/>
</dbReference>
<dbReference type="PANTHER" id="PTHR40037">
    <property type="entry name" value="PHOSPHOESTERASE YJCG-RELATED"/>
    <property type="match status" value="1"/>
</dbReference>
<organism evidence="3 4">
    <name type="scientific">Parageobacillus thermantarcticus</name>
    <dbReference type="NCBI Taxonomy" id="186116"/>
    <lineage>
        <taxon>Bacteria</taxon>
        <taxon>Bacillati</taxon>
        <taxon>Bacillota</taxon>
        <taxon>Bacilli</taxon>
        <taxon>Bacillales</taxon>
        <taxon>Anoxybacillaceae</taxon>
        <taxon>Parageobacillus</taxon>
    </lineage>
</organism>
<comment type="similarity">
    <text evidence="2">Belongs to the 2H phosphoesterase superfamily. YjcG family.</text>
</comment>
<feature type="short sequence motif" description="HXTX 1" evidence="2">
    <location>
        <begin position="34"/>
        <end position="37"/>
    </location>
</feature>
<keyword evidence="1 2" id="KW-0378">Hydrolase</keyword>
<dbReference type="InterPro" id="IPR009097">
    <property type="entry name" value="Cyclic_Pdiesterase"/>
</dbReference>
<dbReference type="InterPro" id="IPR022932">
    <property type="entry name" value="YjcG"/>
</dbReference>
<evidence type="ECO:0000256" key="2">
    <source>
        <dbReference type="HAMAP-Rule" id="MF_01444"/>
    </source>
</evidence>
<accession>A0A1I0STV1</accession>
<dbReference type="GO" id="GO:0016874">
    <property type="term" value="F:ligase activity"/>
    <property type="evidence" value="ECO:0007669"/>
    <property type="project" value="UniProtKB-KW"/>
</dbReference>
<dbReference type="STRING" id="186116.SAMN05192569_100525"/>
<dbReference type="PANTHER" id="PTHR40037:SF1">
    <property type="entry name" value="PHOSPHOESTERASE SAOUHSC_00951-RELATED"/>
    <property type="match status" value="1"/>
</dbReference>
<dbReference type="NCBIfam" id="NF010223">
    <property type="entry name" value="PRK13679.1"/>
    <property type="match status" value="1"/>
</dbReference>
<dbReference type="EMBL" id="FOJS01000005">
    <property type="protein sequence ID" value="SFA42932.1"/>
    <property type="molecule type" value="Genomic_DNA"/>
</dbReference>
<feature type="short sequence motif" description="HXTX 2" evidence="2">
    <location>
        <begin position="115"/>
        <end position="118"/>
    </location>
</feature>
<feature type="active site" description="Proton acceptor" evidence="2">
    <location>
        <position position="115"/>
    </location>
</feature>